<keyword evidence="1" id="KW-1133">Transmembrane helix</keyword>
<evidence type="ECO:0008006" key="4">
    <source>
        <dbReference type="Google" id="ProtNLM"/>
    </source>
</evidence>
<feature type="transmembrane region" description="Helical" evidence="1">
    <location>
        <begin position="21"/>
        <end position="38"/>
    </location>
</feature>
<dbReference type="InterPro" id="IPR009883">
    <property type="entry name" value="YgfX"/>
</dbReference>
<organism evidence="2 3">
    <name type="scientific">Kingella kingae</name>
    <dbReference type="NCBI Taxonomy" id="504"/>
    <lineage>
        <taxon>Bacteria</taxon>
        <taxon>Pseudomonadati</taxon>
        <taxon>Pseudomonadota</taxon>
        <taxon>Betaproteobacteria</taxon>
        <taxon>Neisseriales</taxon>
        <taxon>Neisseriaceae</taxon>
        <taxon>Kingella</taxon>
    </lineage>
</organism>
<evidence type="ECO:0000256" key="1">
    <source>
        <dbReference type="SAM" id="Phobius"/>
    </source>
</evidence>
<reference evidence="2 3" key="1">
    <citation type="submission" date="2018-06" db="EMBL/GenBank/DDBJ databases">
        <authorList>
            <consortium name="Pathogen Informatics"/>
            <person name="Doyle S."/>
        </authorList>
    </citation>
    <scope>NUCLEOTIDE SEQUENCE [LARGE SCALE GENOMIC DNA]</scope>
    <source>
        <strain evidence="2 3">NCTC10529</strain>
    </source>
</reference>
<dbReference type="GeneID" id="93261394"/>
<keyword evidence="1" id="KW-0812">Transmembrane</keyword>
<evidence type="ECO:0000313" key="2">
    <source>
        <dbReference type="EMBL" id="SQH23915.1"/>
    </source>
</evidence>
<dbReference type="EMBL" id="LS483426">
    <property type="protein sequence ID" value="SQH23915.1"/>
    <property type="molecule type" value="Genomic_DNA"/>
</dbReference>
<dbReference type="RefSeq" id="WP_003787323.1">
    <property type="nucleotide sequence ID" value="NZ_CP045141.1"/>
</dbReference>
<dbReference type="Pfam" id="PF07254">
    <property type="entry name" value="Cpta_toxin"/>
    <property type="match status" value="1"/>
</dbReference>
<protein>
    <recommendedName>
        <fullName evidence="4">Toxin CptA</fullName>
    </recommendedName>
</protein>
<sequence>MAGRRSAGIIIAIKRSKLYDVLWIGLCAVQAACVWLYFAGGLRWLLLCLTLMTGAWAWRQQRQTALRVHTIQLHDDGVARLFIAHESCQARLGAGCLFVPRVAIVHWQLDNGRSVRQFLLPDSLNADDWRKLFVWATWAQKE</sequence>
<keyword evidence="1" id="KW-0472">Membrane</keyword>
<name>A0AAX2J1T3_KINKI</name>
<proteinExistence type="predicted"/>
<gene>
    <name evidence="2" type="ORF">NCTC10529_00059</name>
</gene>
<accession>A0AAX2J1T3</accession>
<dbReference type="Proteomes" id="UP000248598">
    <property type="component" value="Chromosome 1"/>
</dbReference>
<evidence type="ECO:0000313" key="3">
    <source>
        <dbReference type="Proteomes" id="UP000248598"/>
    </source>
</evidence>
<dbReference type="AlphaFoldDB" id="A0AAX2J1T3"/>